<sequence>EKLIAHANKASDNLYAELLLRQLGRIATPDASVPSVKLGLDTEAEWLGWPKESYRLVDGSGLSRHDLLTPRQVADVLFRMRNRPEFRQSLAVAGVDGTMAGRLAGTRAAGRVFAKTGTLSGVSALAGYIGDRWTFAFLVNGHVGPLAPVRAIQDAMCLALSPAGAALPPQSEGATGSVLLELRR</sequence>
<feature type="non-terminal residue" evidence="3">
    <location>
        <position position="1"/>
    </location>
</feature>
<dbReference type="GO" id="GO:0000270">
    <property type="term" value="P:peptidoglycan metabolic process"/>
    <property type="evidence" value="ECO:0007669"/>
    <property type="project" value="TreeGrafter"/>
</dbReference>
<evidence type="ECO:0000313" key="3">
    <source>
        <dbReference type="EMBL" id="MBM3275779.1"/>
    </source>
</evidence>
<dbReference type="PANTHER" id="PTHR30023">
    <property type="entry name" value="D-ALANYL-D-ALANINE CARBOXYPEPTIDASE"/>
    <property type="match status" value="1"/>
</dbReference>
<organism evidence="3 4">
    <name type="scientific">Candidatus Tanganyikabacteria bacterium</name>
    <dbReference type="NCBI Taxonomy" id="2961651"/>
    <lineage>
        <taxon>Bacteria</taxon>
        <taxon>Bacillati</taxon>
        <taxon>Candidatus Sericytochromatia</taxon>
        <taxon>Candidatus Tanganyikabacteria</taxon>
    </lineage>
</organism>
<dbReference type="PANTHER" id="PTHR30023:SF0">
    <property type="entry name" value="PENICILLIN-SENSITIVE CARBOXYPEPTIDASE A"/>
    <property type="match status" value="1"/>
</dbReference>
<dbReference type="EMBL" id="VGJX01000718">
    <property type="protein sequence ID" value="MBM3275779.1"/>
    <property type="molecule type" value="Genomic_DNA"/>
</dbReference>
<evidence type="ECO:0000256" key="1">
    <source>
        <dbReference type="ARBA" id="ARBA00006096"/>
    </source>
</evidence>
<dbReference type="GO" id="GO:0006508">
    <property type="term" value="P:proteolysis"/>
    <property type="evidence" value="ECO:0007669"/>
    <property type="project" value="InterPro"/>
</dbReference>
<dbReference type="Proteomes" id="UP000703893">
    <property type="component" value="Unassembled WGS sequence"/>
</dbReference>
<proteinExistence type="inferred from homology"/>
<keyword evidence="3" id="KW-0121">Carboxypeptidase</keyword>
<comment type="caution">
    <text evidence="3">The sequence shown here is derived from an EMBL/GenBank/DDBJ whole genome shotgun (WGS) entry which is preliminary data.</text>
</comment>
<keyword evidence="3" id="KW-0645">Protease</keyword>
<evidence type="ECO:0000256" key="2">
    <source>
        <dbReference type="ARBA" id="ARBA00022801"/>
    </source>
</evidence>
<protein>
    <submittedName>
        <fullName evidence="3">D-alanyl-D-alanine carboxypeptidase</fullName>
    </submittedName>
</protein>
<reference evidence="3 4" key="1">
    <citation type="submission" date="2019-03" db="EMBL/GenBank/DDBJ databases">
        <title>Lake Tanganyika Metagenome-Assembled Genomes (MAGs).</title>
        <authorList>
            <person name="Tran P."/>
        </authorList>
    </citation>
    <scope>NUCLEOTIDE SEQUENCE [LARGE SCALE GENOMIC DNA]</scope>
    <source>
        <strain evidence="3">K_DeepCast_65m_m2_236</strain>
    </source>
</reference>
<dbReference type="SUPFAM" id="SSF56601">
    <property type="entry name" value="beta-lactamase/transpeptidase-like"/>
    <property type="match status" value="1"/>
</dbReference>
<evidence type="ECO:0000313" key="4">
    <source>
        <dbReference type="Proteomes" id="UP000703893"/>
    </source>
</evidence>
<comment type="similarity">
    <text evidence="1">Belongs to the peptidase S13 family.</text>
</comment>
<dbReference type="PRINTS" id="PR00922">
    <property type="entry name" value="DADACBPTASE3"/>
</dbReference>
<accession>A0A938BP40</accession>
<dbReference type="AlphaFoldDB" id="A0A938BP40"/>
<name>A0A938BP40_9BACT</name>
<dbReference type="Pfam" id="PF02113">
    <property type="entry name" value="Peptidase_S13"/>
    <property type="match status" value="1"/>
</dbReference>
<dbReference type="InterPro" id="IPR012338">
    <property type="entry name" value="Beta-lactam/transpept-like"/>
</dbReference>
<keyword evidence="2" id="KW-0378">Hydrolase</keyword>
<dbReference type="GO" id="GO:0004185">
    <property type="term" value="F:serine-type carboxypeptidase activity"/>
    <property type="evidence" value="ECO:0007669"/>
    <property type="project" value="InterPro"/>
</dbReference>
<gene>
    <name evidence="3" type="ORF">FJZ00_11540</name>
</gene>
<dbReference type="InterPro" id="IPR000667">
    <property type="entry name" value="Peptidase_S13"/>
</dbReference>
<dbReference type="Gene3D" id="3.40.710.10">
    <property type="entry name" value="DD-peptidase/beta-lactamase superfamily"/>
    <property type="match status" value="1"/>
</dbReference>